<feature type="region of interest" description="Disordered" evidence="4">
    <location>
        <begin position="1"/>
        <end position="21"/>
    </location>
</feature>
<keyword evidence="7" id="KW-1185">Reference proteome</keyword>
<organism evidence="5 7">
    <name type="scientific">Neospora caninum (strain Liverpool)</name>
    <dbReference type="NCBI Taxonomy" id="572307"/>
    <lineage>
        <taxon>Eukaryota</taxon>
        <taxon>Sar</taxon>
        <taxon>Alveolata</taxon>
        <taxon>Apicomplexa</taxon>
        <taxon>Conoidasida</taxon>
        <taxon>Coccidia</taxon>
        <taxon>Eucoccidiorida</taxon>
        <taxon>Eimeriorina</taxon>
        <taxon>Sarcocystidae</taxon>
        <taxon>Neospora</taxon>
    </lineage>
</organism>
<protein>
    <submittedName>
        <fullName evidence="6">Ankyrin repeat-containing protein, putative</fullName>
    </submittedName>
    <submittedName>
        <fullName evidence="5">Putative ankyrin repeat-containing protein</fullName>
    </submittedName>
</protein>
<dbReference type="AlphaFoldDB" id="F0VED3"/>
<accession>F0VED3</accession>
<reference evidence="7" key="3">
    <citation type="journal article" date="2012" name="PLoS Pathog.">
        <title>Comparative genomics of the apicomplexan parasites Toxoplasma gondii and Neospora caninum: Coccidia differing in host range and transmission strategy.</title>
        <authorList>
            <person name="Reid A.J."/>
            <person name="Vermont S.J."/>
            <person name="Cotton J.A."/>
            <person name="Harris D."/>
            <person name="Hill-Cawthorne G.A."/>
            <person name="Konen-Waisman S."/>
            <person name="Latham S.M."/>
            <person name="Mourier T."/>
            <person name="Norton R."/>
            <person name="Quail M.A."/>
            <person name="Sanders M."/>
            <person name="Shanmugam D."/>
            <person name="Sohal A."/>
            <person name="Wasmuth J.D."/>
            <person name="Brunk B."/>
            <person name="Grigg M.E."/>
            <person name="Howard J.C."/>
            <person name="Parkinson J."/>
            <person name="Roos D.S."/>
            <person name="Trees A.J."/>
            <person name="Berriman M."/>
            <person name="Pain A."/>
            <person name="Wastling J.M."/>
        </authorList>
    </citation>
    <scope>NUCLEOTIDE SEQUENCE [LARGE SCALE GENOMIC DNA]</scope>
    <source>
        <strain evidence="7">Liverpool</strain>
    </source>
</reference>
<dbReference type="PANTHER" id="PTHR24171">
    <property type="entry name" value="ANKYRIN REPEAT DOMAIN-CONTAINING PROTEIN 39-RELATED"/>
    <property type="match status" value="1"/>
</dbReference>
<feature type="compositionally biased region" description="Basic and acidic residues" evidence="4">
    <location>
        <begin position="781"/>
        <end position="796"/>
    </location>
</feature>
<evidence type="ECO:0000256" key="3">
    <source>
        <dbReference type="PROSITE-ProRule" id="PRU00023"/>
    </source>
</evidence>
<dbReference type="EMBL" id="LN714480">
    <property type="protein sequence ID" value="CEL66038.1"/>
    <property type="molecule type" value="Genomic_DNA"/>
</dbReference>
<dbReference type="GeneID" id="13444943"/>
<gene>
    <name evidence="6" type="ORF">BN1204_018670</name>
    <name evidence="5" type="ORF">NCLIV_018670</name>
</gene>
<evidence type="ECO:0000313" key="6">
    <source>
        <dbReference type="EMBL" id="CEL66038.1"/>
    </source>
</evidence>
<dbReference type="Pfam" id="PF12796">
    <property type="entry name" value="Ank_2"/>
    <property type="match status" value="1"/>
</dbReference>
<feature type="region of interest" description="Disordered" evidence="4">
    <location>
        <begin position="231"/>
        <end position="255"/>
    </location>
</feature>
<dbReference type="RefSeq" id="XP_003882109.1">
    <property type="nucleotide sequence ID" value="XM_003882060.1"/>
</dbReference>
<dbReference type="VEuPathDB" id="ToxoDB:NCLIV_018670"/>
<evidence type="ECO:0000313" key="7">
    <source>
        <dbReference type="Proteomes" id="UP000007494"/>
    </source>
</evidence>
<reference evidence="6" key="4">
    <citation type="journal article" date="2015" name="PLoS ONE">
        <title>Comprehensive Evaluation of Toxoplasma gondii VEG and Neospora caninum LIV Genomes with Tachyzoite Stage Transcriptome and Proteome Defines Novel Transcript Features.</title>
        <authorList>
            <person name="Ramaprasad A."/>
            <person name="Mourier T."/>
            <person name="Naeem R."/>
            <person name="Malas T.B."/>
            <person name="Moussa E."/>
            <person name="Panigrahi A."/>
            <person name="Vermont S.J."/>
            <person name="Otto T.D."/>
            <person name="Wastling J."/>
            <person name="Pain A."/>
        </authorList>
    </citation>
    <scope>NUCLEOTIDE SEQUENCE</scope>
    <source>
        <strain evidence="6">Liverpool</strain>
    </source>
</reference>
<dbReference type="OrthoDB" id="539213at2759"/>
<reference evidence="5" key="2">
    <citation type="submission" date="2011-03" db="EMBL/GenBank/DDBJ databases">
        <title>Comparative genomics and transcriptomics of Neospora caninum and Toxoplasma gondii.</title>
        <authorList>
            <person name="Reid A.J."/>
            <person name="Sohal A."/>
            <person name="Harris D."/>
            <person name="Quail M."/>
            <person name="Sanders M."/>
            <person name="Berriman M."/>
            <person name="Wastling J.M."/>
            <person name="Pain A."/>
        </authorList>
    </citation>
    <scope>NUCLEOTIDE SEQUENCE</scope>
    <source>
        <strain evidence="5">Liverpool</strain>
    </source>
</reference>
<dbReference type="EMBL" id="FR823387">
    <property type="protein sequence ID" value="CBZ52077.1"/>
    <property type="molecule type" value="Genomic_DNA"/>
</dbReference>
<name>F0VED3_NEOCL</name>
<feature type="region of interest" description="Disordered" evidence="4">
    <location>
        <begin position="728"/>
        <end position="804"/>
    </location>
</feature>
<dbReference type="InterPro" id="IPR036770">
    <property type="entry name" value="Ankyrin_rpt-contain_sf"/>
</dbReference>
<dbReference type="Gene3D" id="1.25.40.20">
    <property type="entry name" value="Ankyrin repeat-containing domain"/>
    <property type="match status" value="1"/>
</dbReference>
<dbReference type="InParanoid" id="F0VED3"/>
<evidence type="ECO:0000256" key="2">
    <source>
        <dbReference type="ARBA" id="ARBA00023043"/>
    </source>
</evidence>
<evidence type="ECO:0000256" key="4">
    <source>
        <dbReference type="SAM" id="MobiDB-lite"/>
    </source>
</evidence>
<dbReference type="PROSITE" id="PS50088">
    <property type="entry name" value="ANK_REPEAT"/>
    <property type="match status" value="1"/>
</dbReference>
<feature type="repeat" description="ANK" evidence="3">
    <location>
        <begin position="455"/>
        <end position="487"/>
    </location>
</feature>
<dbReference type="PROSITE" id="PS50297">
    <property type="entry name" value="ANK_REP_REGION"/>
    <property type="match status" value="1"/>
</dbReference>
<dbReference type="SUPFAM" id="SSF48403">
    <property type="entry name" value="Ankyrin repeat"/>
    <property type="match status" value="1"/>
</dbReference>
<feature type="compositionally biased region" description="Low complexity" evidence="4">
    <location>
        <begin position="628"/>
        <end position="638"/>
    </location>
</feature>
<proteinExistence type="predicted"/>
<feature type="region of interest" description="Disordered" evidence="4">
    <location>
        <begin position="674"/>
        <end position="698"/>
    </location>
</feature>
<dbReference type="eggNOG" id="KOG0504">
    <property type="taxonomic scope" value="Eukaryota"/>
</dbReference>
<dbReference type="SMART" id="SM00248">
    <property type="entry name" value="ANK"/>
    <property type="match status" value="4"/>
</dbReference>
<dbReference type="InterPro" id="IPR002110">
    <property type="entry name" value="Ankyrin_rpt"/>
</dbReference>
<reference evidence="5" key="1">
    <citation type="submission" date="2011-02" db="EMBL/GenBank/DDBJ databases">
        <authorList>
            <person name="Aslett M."/>
        </authorList>
    </citation>
    <scope>NUCLEOTIDE SEQUENCE</scope>
    <source>
        <strain evidence="5">Liverpool</strain>
    </source>
</reference>
<sequence>MGNEHSLRTASHSHFDTDNDALVDGDDMRRFSSPSIHGQASPAFPQKLGSVTACSGPSQGGHGWSRKRAQGIKLLPLSESLPLAKRLQAERLRDGDAGFDGLRVSGIKSENVPKNFAVELRKAIKWRRATVTDLLRRNPQVTNSGLLFSGDSECLAVMSEVVRRRGASLLSAFFEGSACAPEQIWPSNAPDALGPPLARLFSPQILGDASKGTSHCSDELLQAATWSSPSSPVQRLAASPRCSGDGTSASSHSAAAGPSQYTYLYLPAPPDQKGANERSMALRDNPGGLQEKGRFLTSSWSVLSKHGSAWYEAKQPPRESQEGKRVLRALAQQRALRLGDVILLEGDSRCIATMLEHVSRPSLFLVAAAAAAGAEAVETLLRKGANPNRVVHGLSPLNVAASSLQAAHKKVELLLRYGAAPDSPLVPVAAHAAPARVTYALSAPDRPVPTVADSEDVPALMHAVITGDLRLAELLLQQGADPNIFVEALGLPTPLFQAVFWGDLKMVQLLCAYGADPYIAKQNGETVFQTASRALKFALLRKPKHIAQLPLPRTSPARCRQVQRALDDCCAARATARTAASVSAVGPSETLGLQARRAGFRATWESRVLAPARREDARGDAKIELEVETATEATTSSERPLDDPRENHALVHAGTLFLEFEFAGVQVLPKRMQSSVESAHRPQAASPASTAPTPPRSFLARGMRLSSSVCGEEKVGSRAADNRISEAAHPGNEAQAHVPGNFATRPRRQKVGPDKPAPAKKATAARKDRGAASSFSFESATKPKEKTEQSGRKSSDRSQMPTTAMLLGKGLSLSFSLRDDGSFLVEQID</sequence>
<keyword evidence="1" id="KW-0677">Repeat</keyword>
<feature type="region of interest" description="Disordered" evidence="4">
    <location>
        <begin position="627"/>
        <end position="646"/>
    </location>
</feature>
<evidence type="ECO:0000313" key="5">
    <source>
        <dbReference type="EMBL" id="CBZ52077.1"/>
    </source>
</evidence>
<dbReference type="Proteomes" id="UP000007494">
    <property type="component" value="Chromosome VI"/>
</dbReference>
<evidence type="ECO:0000256" key="1">
    <source>
        <dbReference type="ARBA" id="ARBA00022737"/>
    </source>
</evidence>
<keyword evidence="2 3" id="KW-0040">ANK repeat</keyword>